<gene>
    <name evidence="1" type="ORF">NA56DRAFT_701695</name>
</gene>
<proteinExistence type="predicted"/>
<dbReference type="EMBL" id="KZ613475">
    <property type="protein sequence ID" value="PMD23406.1"/>
    <property type="molecule type" value="Genomic_DNA"/>
</dbReference>
<evidence type="ECO:0000313" key="1">
    <source>
        <dbReference type="EMBL" id="PMD23406.1"/>
    </source>
</evidence>
<evidence type="ECO:0000313" key="2">
    <source>
        <dbReference type="Proteomes" id="UP000235672"/>
    </source>
</evidence>
<protein>
    <submittedName>
        <fullName evidence="1">Uncharacterized protein</fullName>
    </submittedName>
</protein>
<dbReference type="AlphaFoldDB" id="A0A2J6QAW8"/>
<organism evidence="1 2">
    <name type="scientific">Hyaloscypha hepaticicola</name>
    <dbReference type="NCBI Taxonomy" id="2082293"/>
    <lineage>
        <taxon>Eukaryota</taxon>
        <taxon>Fungi</taxon>
        <taxon>Dikarya</taxon>
        <taxon>Ascomycota</taxon>
        <taxon>Pezizomycotina</taxon>
        <taxon>Leotiomycetes</taxon>
        <taxon>Helotiales</taxon>
        <taxon>Hyaloscyphaceae</taxon>
        <taxon>Hyaloscypha</taxon>
    </lineage>
</organism>
<dbReference type="Proteomes" id="UP000235672">
    <property type="component" value="Unassembled WGS sequence"/>
</dbReference>
<keyword evidence="2" id="KW-1185">Reference proteome</keyword>
<sequence length="223" mass="24889">MTIAVLALAVLGPIWSSFILWIIRSIKRCCRLIFSSYFYRLATQTETEREREKEGRRGRGSEYIDELDATLQPFVSGFVISNVFGDLPCNHAIVLCDTNGRGLHYKRLGDLICCCVAAAAPNVHIWGSGNLSTRRSTTLAIKSTSRLTMSTTMTRIPEQRLKSLILLLAVMPSPKRKSLANASERLEITSSSTSHRNLSMALRKTLSKGFSHWGSLKLKAARR</sequence>
<reference evidence="1 2" key="1">
    <citation type="submission" date="2016-05" db="EMBL/GenBank/DDBJ databases">
        <title>A degradative enzymes factory behind the ericoid mycorrhizal symbiosis.</title>
        <authorList>
            <consortium name="DOE Joint Genome Institute"/>
            <person name="Martino E."/>
            <person name="Morin E."/>
            <person name="Grelet G."/>
            <person name="Kuo A."/>
            <person name="Kohler A."/>
            <person name="Daghino S."/>
            <person name="Barry K."/>
            <person name="Choi C."/>
            <person name="Cichocki N."/>
            <person name="Clum A."/>
            <person name="Copeland A."/>
            <person name="Hainaut M."/>
            <person name="Haridas S."/>
            <person name="Labutti K."/>
            <person name="Lindquist E."/>
            <person name="Lipzen A."/>
            <person name="Khouja H.-R."/>
            <person name="Murat C."/>
            <person name="Ohm R."/>
            <person name="Olson A."/>
            <person name="Spatafora J."/>
            <person name="Veneault-Fourrey C."/>
            <person name="Henrissat B."/>
            <person name="Grigoriev I."/>
            <person name="Martin F."/>
            <person name="Perotto S."/>
        </authorList>
    </citation>
    <scope>NUCLEOTIDE SEQUENCE [LARGE SCALE GENOMIC DNA]</scope>
    <source>
        <strain evidence="1 2">UAMH 7357</strain>
    </source>
</reference>
<accession>A0A2J6QAW8</accession>
<name>A0A2J6QAW8_9HELO</name>